<dbReference type="InterPro" id="IPR044087">
    <property type="entry name" value="NahD-like"/>
</dbReference>
<dbReference type="AlphaFoldDB" id="A0A291M1E4"/>
<dbReference type="EC" id="5.99.1.4" evidence="1"/>
<dbReference type="SUPFAM" id="SSF52833">
    <property type="entry name" value="Thioredoxin-like"/>
    <property type="match status" value="1"/>
</dbReference>
<keyword evidence="5" id="KW-1185">Reference proteome</keyword>
<dbReference type="GO" id="GO:1901170">
    <property type="term" value="P:naphthalene catabolic process"/>
    <property type="evidence" value="ECO:0007669"/>
    <property type="project" value="InterPro"/>
</dbReference>
<accession>A0A291M1E4</accession>
<dbReference type="PIRSF" id="PIRSF006386">
    <property type="entry name" value="HCCAis_GSTk"/>
    <property type="match status" value="1"/>
</dbReference>
<dbReference type="RefSeq" id="WP_088663641.1">
    <property type="nucleotide sequence ID" value="NZ_CP021404.1"/>
</dbReference>
<keyword evidence="1 4" id="KW-0413">Isomerase</keyword>
<organism evidence="4 5">
    <name type="scientific">Pacificitalea manganoxidans</name>
    <dbReference type="NCBI Taxonomy" id="1411902"/>
    <lineage>
        <taxon>Bacteria</taxon>
        <taxon>Pseudomonadati</taxon>
        <taxon>Pseudomonadota</taxon>
        <taxon>Alphaproteobacteria</taxon>
        <taxon>Rhodobacterales</taxon>
        <taxon>Paracoccaceae</taxon>
        <taxon>Pacificitalea</taxon>
    </lineage>
</organism>
<dbReference type="Proteomes" id="UP000219050">
    <property type="component" value="Chromosome"/>
</dbReference>
<dbReference type="GO" id="GO:0004602">
    <property type="term" value="F:glutathione peroxidase activity"/>
    <property type="evidence" value="ECO:0007669"/>
    <property type="project" value="TreeGrafter"/>
</dbReference>
<dbReference type="InterPro" id="IPR051924">
    <property type="entry name" value="GST_Kappa/NadH"/>
</dbReference>
<dbReference type="CDD" id="cd03022">
    <property type="entry name" value="DsbA_HCCA_Iso"/>
    <property type="match status" value="1"/>
</dbReference>
<feature type="active site" description="Nucleophile" evidence="2">
    <location>
        <position position="12"/>
    </location>
</feature>
<dbReference type="InterPro" id="IPR036249">
    <property type="entry name" value="Thioredoxin-like_sf"/>
</dbReference>
<dbReference type="InterPro" id="IPR014440">
    <property type="entry name" value="HCCAis_GSTk"/>
</dbReference>
<evidence type="ECO:0000256" key="1">
    <source>
        <dbReference type="PIRNR" id="PIRNR006386"/>
    </source>
</evidence>
<evidence type="ECO:0000313" key="5">
    <source>
        <dbReference type="Proteomes" id="UP000219050"/>
    </source>
</evidence>
<dbReference type="Gene3D" id="3.40.30.10">
    <property type="entry name" value="Glutaredoxin"/>
    <property type="match status" value="1"/>
</dbReference>
<evidence type="ECO:0000313" key="4">
    <source>
        <dbReference type="EMBL" id="ATI42710.1"/>
    </source>
</evidence>
<dbReference type="KEGG" id="cmag:CBW24_12330"/>
<dbReference type="GO" id="GO:0006749">
    <property type="term" value="P:glutathione metabolic process"/>
    <property type="evidence" value="ECO:0007669"/>
    <property type="project" value="TreeGrafter"/>
</dbReference>
<reference evidence="4 5" key="1">
    <citation type="submission" date="2017-05" db="EMBL/GenBank/DDBJ databases">
        <title>Comparative genomic and metabolic analysis of manganese-oxidizing mechanisms in Celeribater manganoxidans DY25T: its adaption to the environment of polymetallic nodule.</title>
        <authorList>
            <person name="Wang X."/>
        </authorList>
    </citation>
    <scope>NUCLEOTIDE SEQUENCE [LARGE SCALE GENOMIC DNA]</scope>
    <source>
        <strain evidence="4 5">DY25</strain>
    </source>
</reference>
<dbReference type="GO" id="GO:0018845">
    <property type="term" value="F:2-hydroxychromene-2-carboxylate isomerase activity"/>
    <property type="evidence" value="ECO:0007669"/>
    <property type="project" value="UniProtKB-UniRule"/>
</dbReference>
<gene>
    <name evidence="4" type="ORF">CBW24_12330</name>
</gene>
<protein>
    <recommendedName>
        <fullName evidence="1">2-hydroxychromene-2-carboxylate isomerase</fullName>
        <ecNumber evidence="1">5.99.1.4</ecNumber>
    </recommendedName>
</protein>
<dbReference type="Pfam" id="PF01323">
    <property type="entry name" value="DSBA"/>
    <property type="match status" value="1"/>
</dbReference>
<evidence type="ECO:0000256" key="2">
    <source>
        <dbReference type="PIRSR" id="PIRSR006386-1"/>
    </source>
</evidence>
<dbReference type="InterPro" id="IPR001853">
    <property type="entry name" value="DSBA-like_thioredoxin_dom"/>
</dbReference>
<dbReference type="PANTHER" id="PTHR42943">
    <property type="entry name" value="GLUTATHIONE S-TRANSFERASE KAPPA"/>
    <property type="match status" value="1"/>
</dbReference>
<name>A0A291M1E4_9RHOB</name>
<comment type="catalytic activity">
    <reaction evidence="1">
        <text>2-hydroxychromene-2-carboxylate = (3E)-4-(2-hydroxyphenyl)-2-oxobut-3-enoate</text>
        <dbReference type="Rhea" id="RHEA:27401"/>
        <dbReference type="ChEBI" id="CHEBI:59350"/>
        <dbReference type="ChEBI" id="CHEBI:59353"/>
        <dbReference type="EC" id="5.99.1.4"/>
    </reaction>
</comment>
<evidence type="ECO:0000259" key="3">
    <source>
        <dbReference type="Pfam" id="PF01323"/>
    </source>
</evidence>
<dbReference type="EMBL" id="CP021404">
    <property type="protein sequence ID" value="ATI42710.1"/>
    <property type="molecule type" value="Genomic_DNA"/>
</dbReference>
<dbReference type="OrthoDB" id="5244108at2"/>
<dbReference type="PANTHER" id="PTHR42943:SF2">
    <property type="entry name" value="GLUTATHIONE S-TRANSFERASE KAPPA 1"/>
    <property type="match status" value="1"/>
</dbReference>
<dbReference type="GO" id="GO:0004364">
    <property type="term" value="F:glutathione transferase activity"/>
    <property type="evidence" value="ECO:0007669"/>
    <property type="project" value="TreeGrafter"/>
</dbReference>
<sequence>MARIDYYFATISPFTYLAGPRFADLVDRHGLDVTYRPLDIMALFPRTGGLPPGERHPSRLAFRAQDLPRQARKAGMELNLKPAHFPTNMAPSSYAVIAAQQTGGGDVAAVIRALSRACWAEEKDIADDQVIRAALEEGGFDPDLADRGMLAGAEEYSRNLEDAVQAGVFGAPFWITEDDQRFWGQDRLEDLDLHLQGKL</sequence>
<comment type="similarity">
    <text evidence="1">Belongs to the GST superfamily. NadH family.</text>
</comment>
<feature type="domain" description="DSBA-like thioredoxin" evidence="3">
    <location>
        <begin position="4"/>
        <end position="196"/>
    </location>
</feature>
<proteinExistence type="inferred from homology"/>